<dbReference type="GO" id="GO:0006355">
    <property type="term" value="P:regulation of DNA-templated transcription"/>
    <property type="evidence" value="ECO:0007669"/>
    <property type="project" value="InterPro"/>
</dbReference>
<keyword evidence="2" id="KW-0238">DNA-binding</keyword>
<dbReference type="InterPro" id="IPR036093">
    <property type="entry name" value="NAC_dom_sf"/>
</dbReference>
<evidence type="ECO:0000313" key="7">
    <source>
        <dbReference type="Proteomes" id="UP001152484"/>
    </source>
</evidence>
<dbReference type="Pfam" id="PF02365">
    <property type="entry name" value="NAM"/>
    <property type="match status" value="1"/>
</dbReference>
<dbReference type="FunFam" id="2.170.150.80:FF:000014">
    <property type="entry name" value="NAC domain-containing protein 104"/>
    <property type="match status" value="1"/>
</dbReference>
<dbReference type="SUPFAM" id="SSF101941">
    <property type="entry name" value="NAC domain"/>
    <property type="match status" value="1"/>
</dbReference>
<dbReference type="InterPro" id="IPR003441">
    <property type="entry name" value="NAC-dom"/>
</dbReference>
<keyword evidence="3" id="KW-0804">Transcription</keyword>
<gene>
    <name evidence="6" type="ORF">CEURO_LOCUS8094</name>
</gene>
<dbReference type="PROSITE" id="PS51005">
    <property type="entry name" value="NAC"/>
    <property type="match status" value="1"/>
</dbReference>
<sequence>MGDNNLPPGFRFTPTDEELVGHFLHRKAALLPCHPDVIPDLNLHSFDPWHLQGKAMAEGKKWYFYSRRSSSRMTENGFWKPVGVDEPIFSSSGTAGDKVGMKKCYAFYVGEQTEGAIKTDWVMHEYRLSNHSASTTCTRIRRKGDHTNVIDYSKWVICRVYEENNENEGDNGIELSCLDEVFMSLDDDLDEISLPY</sequence>
<evidence type="ECO:0000256" key="2">
    <source>
        <dbReference type="ARBA" id="ARBA00023125"/>
    </source>
</evidence>
<dbReference type="PANTHER" id="PTHR31719:SF134">
    <property type="entry name" value="NAC DOMAIN-CONTAINING PROTEIN 104"/>
    <property type="match status" value="1"/>
</dbReference>
<dbReference type="Gene3D" id="2.170.150.80">
    <property type="entry name" value="NAC domain"/>
    <property type="match status" value="1"/>
</dbReference>
<evidence type="ECO:0000256" key="3">
    <source>
        <dbReference type="ARBA" id="ARBA00023163"/>
    </source>
</evidence>
<proteinExistence type="predicted"/>
<dbReference type="AlphaFoldDB" id="A0A9P0Z0G3"/>
<evidence type="ECO:0000256" key="1">
    <source>
        <dbReference type="ARBA" id="ARBA00023015"/>
    </source>
</evidence>
<evidence type="ECO:0000259" key="5">
    <source>
        <dbReference type="PROSITE" id="PS51005"/>
    </source>
</evidence>
<evidence type="ECO:0000313" key="6">
    <source>
        <dbReference type="EMBL" id="CAH9082024.1"/>
    </source>
</evidence>
<dbReference type="GO" id="GO:0048731">
    <property type="term" value="P:system development"/>
    <property type="evidence" value="ECO:0007669"/>
    <property type="project" value="TreeGrafter"/>
</dbReference>
<feature type="domain" description="NAC" evidence="5">
    <location>
        <begin position="6"/>
        <end position="163"/>
    </location>
</feature>
<keyword evidence="7" id="KW-1185">Reference proteome</keyword>
<name>A0A9P0Z0G3_CUSEU</name>
<dbReference type="GO" id="GO:0003677">
    <property type="term" value="F:DNA binding"/>
    <property type="evidence" value="ECO:0007669"/>
    <property type="project" value="UniProtKB-KW"/>
</dbReference>
<protein>
    <recommendedName>
        <fullName evidence="5">NAC domain-containing protein</fullName>
    </recommendedName>
</protein>
<accession>A0A9P0Z0G3</accession>
<comment type="caution">
    <text evidence="6">The sequence shown here is derived from an EMBL/GenBank/DDBJ whole genome shotgun (WGS) entry which is preliminary data.</text>
</comment>
<dbReference type="OrthoDB" id="1877845at2759"/>
<reference evidence="6" key="1">
    <citation type="submission" date="2022-07" db="EMBL/GenBank/DDBJ databases">
        <authorList>
            <person name="Macas J."/>
            <person name="Novak P."/>
            <person name="Neumann P."/>
        </authorList>
    </citation>
    <scope>NUCLEOTIDE SEQUENCE</scope>
</reference>
<evidence type="ECO:0000256" key="4">
    <source>
        <dbReference type="ARBA" id="ARBA00023242"/>
    </source>
</evidence>
<dbReference type="PANTHER" id="PTHR31719">
    <property type="entry name" value="NAC TRANSCRIPTION FACTOR 56"/>
    <property type="match status" value="1"/>
</dbReference>
<dbReference type="Proteomes" id="UP001152484">
    <property type="component" value="Unassembled WGS sequence"/>
</dbReference>
<organism evidence="6 7">
    <name type="scientific">Cuscuta europaea</name>
    <name type="common">European dodder</name>
    <dbReference type="NCBI Taxonomy" id="41803"/>
    <lineage>
        <taxon>Eukaryota</taxon>
        <taxon>Viridiplantae</taxon>
        <taxon>Streptophyta</taxon>
        <taxon>Embryophyta</taxon>
        <taxon>Tracheophyta</taxon>
        <taxon>Spermatophyta</taxon>
        <taxon>Magnoliopsida</taxon>
        <taxon>eudicotyledons</taxon>
        <taxon>Gunneridae</taxon>
        <taxon>Pentapetalae</taxon>
        <taxon>asterids</taxon>
        <taxon>lamiids</taxon>
        <taxon>Solanales</taxon>
        <taxon>Convolvulaceae</taxon>
        <taxon>Cuscuteae</taxon>
        <taxon>Cuscuta</taxon>
        <taxon>Cuscuta subgen. Cuscuta</taxon>
    </lineage>
</organism>
<keyword evidence="1" id="KW-0805">Transcription regulation</keyword>
<dbReference type="EMBL" id="CAMAPE010000015">
    <property type="protein sequence ID" value="CAH9082024.1"/>
    <property type="molecule type" value="Genomic_DNA"/>
</dbReference>
<keyword evidence="4" id="KW-0539">Nucleus</keyword>